<evidence type="ECO:0000313" key="7">
    <source>
        <dbReference type="Proteomes" id="UP000708208"/>
    </source>
</evidence>
<protein>
    <recommendedName>
        <fullName evidence="5">Single domain-containing protein</fullName>
    </recommendedName>
</protein>
<evidence type="ECO:0000256" key="2">
    <source>
        <dbReference type="ARBA" id="ARBA00022525"/>
    </source>
</evidence>
<evidence type="ECO:0000256" key="1">
    <source>
        <dbReference type="ARBA" id="ARBA00004613"/>
    </source>
</evidence>
<keyword evidence="4" id="KW-0732">Signal</keyword>
<reference evidence="6" key="1">
    <citation type="submission" date="2021-06" db="EMBL/GenBank/DDBJ databases">
        <authorList>
            <person name="Hodson N. C."/>
            <person name="Mongue J. A."/>
            <person name="Jaron S. K."/>
        </authorList>
    </citation>
    <scope>NUCLEOTIDE SEQUENCE</scope>
</reference>
<feature type="signal peptide" evidence="4">
    <location>
        <begin position="1"/>
        <end position="20"/>
    </location>
</feature>
<dbReference type="OrthoDB" id="6674808at2759"/>
<comment type="subcellular location">
    <subcellularLocation>
        <location evidence="1">Secreted</location>
    </subcellularLocation>
</comment>
<dbReference type="Proteomes" id="UP000708208">
    <property type="component" value="Unassembled WGS sequence"/>
</dbReference>
<keyword evidence="2" id="KW-0964">Secreted</keyword>
<name>A0A8J2P2W8_9HEXA</name>
<accession>A0A8J2P2W8</accession>
<comment type="caution">
    <text evidence="6">The sequence shown here is derived from an EMBL/GenBank/DDBJ whole genome shotgun (WGS) entry which is preliminary data.</text>
</comment>
<feature type="domain" description="Single" evidence="5">
    <location>
        <begin position="37"/>
        <end position="108"/>
    </location>
</feature>
<dbReference type="InterPro" id="IPR029277">
    <property type="entry name" value="SVWC_dom"/>
</dbReference>
<proteinExistence type="predicted"/>
<dbReference type="AlphaFoldDB" id="A0A8J2P2W8"/>
<sequence>MNSIFLSGIIVLCFVSTTLAALALGPAQVHASQPDHCYQESTKKFFKPGESWTEEGCMEASCLMVNYTGIPRLMISYATCGVVGVEPPCYLTENKAAAYPDCCPEPVCPDSSEETTEEQHKTTPSEEDTYHHGDFENEIPKDRPHFTNDIFRTNPNPWDDDYWYNYQDHMDNNVDDLQYLDYYPNERSSSPRFTRQDFSIDNFRWF</sequence>
<evidence type="ECO:0000313" key="6">
    <source>
        <dbReference type="EMBL" id="CAG7785966.1"/>
    </source>
</evidence>
<dbReference type="GO" id="GO:0005576">
    <property type="term" value="C:extracellular region"/>
    <property type="evidence" value="ECO:0007669"/>
    <property type="project" value="UniProtKB-SubCell"/>
</dbReference>
<keyword evidence="7" id="KW-1185">Reference proteome</keyword>
<evidence type="ECO:0000259" key="5">
    <source>
        <dbReference type="SMART" id="SM01318"/>
    </source>
</evidence>
<feature type="region of interest" description="Disordered" evidence="3">
    <location>
        <begin position="109"/>
        <end position="132"/>
    </location>
</feature>
<dbReference type="SMART" id="SM01318">
    <property type="entry name" value="SVWC"/>
    <property type="match status" value="1"/>
</dbReference>
<feature type="chain" id="PRO_5035246055" description="Single domain-containing protein" evidence="4">
    <location>
        <begin position="21"/>
        <end position="206"/>
    </location>
</feature>
<feature type="compositionally biased region" description="Basic and acidic residues" evidence="3">
    <location>
        <begin position="117"/>
        <end position="132"/>
    </location>
</feature>
<evidence type="ECO:0000256" key="3">
    <source>
        <dbReference type="SAM" id="MobiDB-lite"/>
    </source>
</evidence>
<dbReference type="Pfam" id="PF15430">
    <property type="entry name" value="SVWC"/>
    <property type="match status" value="1"/>
</dbReference>
<evidence type="ECO:0000256" key="4">
    <source>
        <dbReference type="SAM" id="SignalP"/>
    </source>
</evidence>
<organism evidence="6 7">
    <name type="scientific">Allacma fusca</name>
    <dbReference type="NCBI Taxonomy" id="39272"/>
    <lineage>
        <taxon>Eukaryota</taxon>
        <taxon>Metazoa</taxon>
        <taxon>Ecdysozoa</taxon>
        <taxon>Arthropoda</taxon>
        <taxon>Hexapoda</taxon>
        <taxon>Collembola</taxon>
        <taxon>Symphypleona</taxon>
        <taxon>Sminthuridae</taxon>
        <taxon>Allacma</taxon>
    </lineage>
</organism>
<dbReference type="EMBL" id="CAJVCH010308310">
    <property type="protein sequence ID" value="CAG7785966.1"/>
    <property type="molecule type" value="Genomic_DNA"/>
</dbReference>
<gene>
    <name evidence="6" type="ORF">AFUS01_LOCUS24558</name>
</gene>